<feature type="compositionally biased region" description="Basic and acidic residues" evidence="12">
    <location>
        <begin position="1"/>
        <end position="13"/>
    </location>
</feature>
<evidence type="ECO:0000256" key="9">
    <source>
        <dbReference type="ARBA" id="ARBA00022833"/>
    </source>
</evidence>
<feature type="compositionally biased region" description="Polar residues" evidence="12">
    <location>
        <begin position="20"/>
        <end position="29"/>
    </location>
</feature>
<gene>
    <name evidence="14" type="ORF">AYI69_g6833</name>
</gene>
<comment type="pathway">
    <text evidence="3">Protein modification; protein ubiquitination.</text>
</comment>
<evidence type="ECO:0000256" key="12">
    <source>
        <dbReference type="SAM" id="MobiDB-lite"/>
    </source>
</evidence>
<keyword evidence="9" id="KW-0862">Zinc</keyword>
<dbReference type="PROSITE" id="PS50089">
    <property type="entry name" value="ZF_RING_2"/>
    <property type="match status" value="1"/>
</dbReference>
<evidence type="ECO:0000313" key="14">
    <source>
        <dbReference type="EMBL" id="OMJ18920.1"/>
    </source>
</evidence>
<dbReference type="Pfam" id="PF13639">
    <property type="entry name" value="zf-RING_2"/>
    <property type="match status" value="1"/>
</dbReference>
<dbReference type="GO" id="GO:0008270">
    <property type="term" value="F:zinc ion binding"/>
    <property type="evidence" value="ECO:0007669"/>
    <property type="project" value="UniProtKB-KW"/>
</dbReference>
<dbReference type="OrthoDB" id="6270329at2759"/>
<dbReference type="PROSITE" id="PS00518">
    <property type="entry name" value="ZF_RING_1"/>
    <property type="match status" value="1"/>
</dbReference>
<dbReference type="InterPro" id="IPR013083">
    <property type="entry name" value="Znf_RING/FYVE/PHD"/>
</dbReference>
<evidence type="ECO:0000256" key="5">
    <source>
        <dbReference type="ARBA" id="ARBA00022679"/>
    </source>
</evidence>
<dbReference type="InterPro" id="IPR045103">
    <property type="entry name" value="RNF5/RNF185-like"/>
</dbReference>
<feature type="domain" description="RING-type" evidence="13">
    <location>
        <begin position="245"/>
        <end position="283"/>
    </location>
</feature>
<reference evidence="15" key="1">
    <citation type="submission" date="2017-01" db="EMBL/GenBank/DDBJ databases">
        <authorList>
            <person name="Wang Y."/>
            <person name="White M."/>
            <person name="Kvist S."/>
            <person name="Moncalvo J.-M."/>
        </authorList>
    </citation>
    <scope>NUCLEOTIDE SEQUENCE [LARGE SCALE GENOMIC DNA]</scope>
    <source>
        <strain evidence="15">ID-206-W2</strain>
    </source>
</reference>
<keyword evidence="7 11" id="KW-0863">Zinc-finger</keyword>
<evidence type="ECO:0000256" key="2">
    <source>
        <dbReference type="ARBA" id="ARBA00004308"/>
    </source>
</evidence>
<protein>
    <recommendedName>
        <fullName evidence="4">RING-type E3 ubiquitin transferase</fullName>
        <ecNumber evidence="4">2.3.2.27</ecNumber>
    </recommendedName>
</protein>
<dbReference type="InterPro" id="IPR001841">
    <property type="entry name" value="Znf_RING"/>
</dbReference>
<dbReference type="SUPFAM" id="SSF57850">
    <property type="entry name" value="RING/U-box"/>
    <property type="match status" value="1"/>
</dbReference>
<comment type="subcellular location">
    <subcellularLocation>
        <location evidence="2">Endomembrane system</location>
    </subcellularLocation>
</comment>
<comment type="catalytic activity">
    <reaction evidence="1">
        <text>S-ubiquitinyl-[E2 ubiquitin-conjugating enzyme]-L-cysteine + [acceptor protein]-L-lysine = [E2 ubiquitin-conjugating enzyme]-L-cysteine + N(6)-ubiquitinyl-[acceptor protein]-L-lysine.</text>
        <dbReference type="EC" id="2.3.2.27"/>
    </reaction>
</comment>
<dbReference type="GO" id="GO:0005783">
    <property type="term" value="C:endoplasmic reticulum"/>
    <property type="evidence" value="ECO:0007669"/>
    <property type="project" value="InterPro"/>
</dbReference>
<evidence type="ECO:0000259" key="13">
    <source>
        <dbReference type="PROSITE" id="PS50089"/>
    </source>
</evidence>
<evidence type="ECO:0000313" key="15">
    <source>
        <dbReference type="Proteomes" id="UP000187429"/>
    </source>
</evidence>
<evidence type="ECO:0000256" key="8">
    <source>
        <dbReference type="ARBA" id="ARBA00022786"/>
    </source>
</evidence>
<feature type="region of interest" description="Disordered" evidence="12">
    <location>
        <begin position="1"/>
        <end position="29"/>
    </location>
</feature>
<evidence type="ECO:0000256" key="7">
    <source>
        <dbReference type="ARBA" id="ARBA00022771"/>
    </source>
</evidence>
<keyword evidence="5" id="KW-0808">Transferase</keyword>
<dbReference type="GO" id="GO:0016567">
    <property type="term" value="P:protein ubiquitination"/>
    <property type="evidence" value="ECO:0007669"/>
    <property type="project" value="UniProtKB-UniPathway"/>
</dbReference>
<feature type="compositionally biased region" description="Basic and acidic residues" evidence="12">
    <location>
        <begin position="201"/>
        <end position="216"/>
    </location>
</feature>
<feature type="region of interest" description="Disordered" evidence="12">
    <location>
        <begin position="197"/>
        <end position="240"/>
    </location>
</feature>
<dbReference type="GO" id="GO:0006511">
    <property type="term" value="P:ubiquitin-dependent protein catabolic process"/>
    <property type="evidence" value="ECO:0007669"/>
    <property type="project" value="InterPro"/>
</dbReference>
<keyword evidence="15" id="KW-1185">Reference proteome</keyword>
<dbReference type="UniPathway" id="UPA00143"/>
<proteinExistence type="predicted"/>
<dbReference type="EMBL" id="LSSM01003147">
    <property type="protein sequence ID" value="OMJ18920.1"/>
    <property type="molecule type" value="Genomic_DNA"/>
</dbReference>
<feature type="compositionally biased region" description="Basic and acidic residues" evidence="12">
    <location>
        <begin position="228"/>
        <end position="240"/>
    </location>
</feature>
<dbReference type="Proteomes" id="UP000187429">
    <property type="component" value="Unassembled WGS sequence"/>
</dbReference>
<dbReference type="InterPro" id="IPR017907">
    <property type="entry name" value="Znf_RING_CS"/>
</dbReference>
<feature type="compositionally biased region" description="Polar residues" evidence="12">
    <location>
        <begin position="131"/>
        <end position="151"/>
    </location>
</feature>
<dbReference type="AlphaFoldDB" id="A0A1R1XW97"/>
<evidence type="ECO:0000256" key="11">
    <source>
        <dbReference type="PROSITE-ProRule" id="PRU00175"/>
    </source>
</evidence>
<name>A0A1R1XW97_9FUNG</name>
<comment type="caution">
    <text evidence="14">The sequence shown here is derived from an EMBL/GenBank/DDBJ whole genome shotgun (WGS) entry which is preliminary data.</text>
</comment>
<evidence type="ECO:0000256" key="10">
    <source>
        <dbReference type="ARBA" id="ARBA00023136"/>
    </source>
</evidence>
<feature type="region of interest" description="Disordered" evidence="12">
    <location>
        <begin position="126"/>
        <end position="162"/>
    </location>
</feature>
<evidence type="ECO:0000256" key="4">
    <source>
        <dbReference type="ARBA" id="ARBA00012483"/>
    </source>
</evidence>
<evidence type="ECO:0000256" key="3">
    <source>
        <dbReference type="ARBA" id="ARBA00004906"/>
    </source>
</evidence>
<dbReference type="PANTHER" id="PTHR12313">
    <property type="entry name" value="E3 UBIQUITIN-PROTEIN LIGASE RNF5-RELATED"/>
    <property type="match status" value="1"/>
</dbReference>
<keyword evidence="10" id="KW-0472">Membrane</keyword>
<evidence type="ECO:0000256" key="1">
    <source>
        <dbReference type="ARBA" id="ARBA00000900"/>
    </source>
</evidence>
<dbReference type="Gene3D" id="3.30.40.10">
    <property type="entry name" value="Zinc/RING finger domain, C3HC4 (zinc finger)"/>
    <property type="match status" value="1"/>
</dbReference>
<accession>A0A1R1XW97</accession>
<dbReference type="EC" id="2.3.2.27" evidence="4"/>
<dbReference type="GO" id="GO:0061630">
    <property type="term" value="F:ubiquitin protein ligase activity"/>
    <property type="evidence" value="ECO:0007669"/>
    <property type="project" value="UniProtKB-EC"/>
</dbReference>
<sequence>MDKSTANEEKRGIVEISKPLSHQQNPLKSDLQSIECKKDDDSALSKGHIETESLPQNELNSLKTKDFSLYTQSSSQQETCEVTRKDPCVISDIDLEADKFGKALGSKLEDAFGLEGETQVKNFEDSLPTDIDSQASTSKVRSTETLNQANDSGEAFGLRNRKNHNSVKIQPLTETKIITSNARTIIDSDVSENANATIPKENAELNLEDKIKDPNCEPKVSNTSSENKASDSSDNSSKEPTEFTCNICFETASSPVLTVCGHLYCWECLGQWLERNPTCPVCKAGCERDNVIPVYGRGKEAKDPRTSINLGSRPIGQRPAVPQRPNNNIFDWGSFGISGGFHSIGGNMYYPGSSSIGIFPGFFGVSYVNYLNVFTS</sequence>
<evidence type="ECO:0000256" key="6">
    <source>
        <dbReference type="ARBA" id="ARBA00022723"/>
    </source>
</evidence>
<organism evidence="14 15">
    <name type="scientific">Smittium culicis</name>
    <dbReference type="NCBI Taxonomy" id="133412"/>
    <lineage>
        <taxon>Eukaryota</taxon>
        <taxon>Fungi</taxon>
        <taxon>Fungi incertae sedis</taxon>
        <taxon>Zoopagomycota</taxon>
        <taxon>Kickxellomycotina</taxon>
        <taxon>Harpellomycetes</taxon>
        <taxon>Harpellales</taxon>
        <taxon>Legeriomycetaceae</taxon>
        <taxon>Smittium</taxon>
    </lineage>
</organism>
<keyword evidence="6" id="KW-0479">Metal-binding</keyword>
<keyword evidence="8" id="KW-0833">Ubl conjugation pathway</keyword>
<dbReference type="SMART" id="SM00184">
    <property type="entry name" value="RING"/>
    <property type="match status" value="1"/>
</dbReference>